<dbReference type="InterPro" id="IPR025110">
    <property type="entry name" value="AMP-bd_C"/>
</dbReference>
<organism evidence="3 4">
    <name type="scientific">Cutibacterium modestum</name>
    <dbReference type="NCBI Taxonomy" id="2559073"/>
    <lineage>
        <taxon>Bacteria</taxon>
        <taxon>Bacillati</taxon>
        <taxon>Actinomycetota</taxon>
        <taxon>Actinomycetes</taxon>
        <taxon>Propionibacteriales</taxon>
        <taxon>Propionibacteriaceae</taxon>
        <taxon>Cutibacterium</taxon>
    </lineage>
</organism>
<dbReference type="AlphaFoldDB" id="A0AAD1KQP3"/>
<evidence type="ECO:0000259" key="1">
    <source>
        <dbReference type="Pfam" id="PF00501"/>
    </source>
</evidence>
<dbReference type="Gene3D" id="3.30.300.30">
    <property type="match status" value="1"/>
</dbReference>
<keyword evidence="3" id="KW-0436">Ligase</keyword>
<feature type="domain" description="AMP-binding enzyme C-terminal" evidence="2">
    <location>
        <begin position="305"/>
        <end position="372"/>
    </location>
</feature>
<dbReference type="GO" id="GO:0031956">
    <property type="term" value="F:medium-chain fatty acid-CoA ligase activity"/>
    <property type="evidence" value="ECO:0007669"/>
    <property type="project" value="TreeGrafter"/>
</dbReference>
<dbReference type="InterPro" id="IPR042099">
    <property type="entry name" value="ANL_N_sf"/>
</dbReference>
<gene>
    <name evidence="3" type="ORF">KB1_14110</name>
</gene>
<dbReference type="Gene3D" id="3.40.50.12780">
    <property type="entry name" value="N-terminal domain of ligase-like"/>
    <property type="match status" value="1"/>
</dbReference>
<dbReference type="PANTHER" id="PTHR43201:SF32">
    <property type="entry name" value="2-SUCCINYLBENZOATE--COA LIGASE, CHLOROPLASTIC_PEROXISOMAL"/>
    <property type="match status" value="1"/>
</dbReference>
<sequence>MSIAETSRVRVVRVGRTTTDVTWLMGRLARFLDGETSVLVPVGDDRLPPAVVHDVEDRVVWLPEEVGLVVRTSGSTTGTGRLVGLSAGQMRASGAATRQRLGGPCTWILGLPPHHIAGLQVVARAVADGRDVVTIEGHVDPPSVTAAIEQAEKRHSDGRVAISLVPTQLAHLVDDPRCSATLARCVAVLVGGAPLTATLLEKARDLGIPATVTYGMSETCGGCVYDGVPLEGVRIEVADDSRLSIAGPMVMSGYLDEGPVGPWLRTQDLGHWAGGRLIIDGRVDDAINSGGLKISAHEVLSHIRASQMVLDGIVVGMDDETWGQVVAALVVPSRQWRGEQALRDAVAARLERTHAPRVVVETSSLPLLASGKIDRARARRLIAQALSDGSAWQR</sequence>
<dbReference type="Pfam" id="PF00501">
    <property type="entry name" value="AMP-binding"/>
    <property type="match status" value="1"/>
</dbReference>
<protein>
    <submittedName>
        <fullName evidence="3">O-succinylbenzoic acid--CoA ligase MenE</fullName>
    </submittedName>
</protein>
<dbReference type="PANTHER" id="PTHR43201">
    <property type="entry name" value="ACYL-COA SYNTHETASE"/>
    <property type="match status" value="1"/>
</dbReference>
<dbReference type="EMBL" id="AP024747">
    <property type="protein sequence ID" value="BCY25421.1"/>
    <property type="molecule type" value="Genomic_DNA"/>
</dbReference>
<dbReference type="RefSeq" id="WP_002527507.1">
    <property type="nucleotide sequence ID" value="NZ_AP024747.1"/>
</dbReference>
<accession>A0AAD1KQP3</accession>
<proteinExistence type="predicted"/>
<dbReference type="Pfam" id="PF13193">
    <property type="entry name" value="AMP-binding_C"/>
    <property type="match status" value="1"/>
</dbReference>
<dbReference type="GeneID" id="92880543"/>
<evidence type="ECO:0000313" key="3">
    <source>
        <dbReference type="EMBL" id="BCY25421.1"/>
    </source>
</evidence>
<dbReference type="InterPro" id="IPR045851">
    <property type="entry name" value="AMP-bd_C_sf"/>
</dbReference>
<dbReference type="Proteomes" id="UP000825072">
    <property type="component" value="Chromosome 1"/>
</dbReference>
<dbReference type="InterPro" id="IPR000873">
    <property type="entry name" value="AMP-dep_synth/lig_dom"/>
</dbReference>
<evidence type="ECO:0000259" key="2">
    <source>
        <dbReference type="Pfam" id="PF13193"/>
    </source>
</evidence>
<dbReference type="GO" id="GO:0006631">
    <property type="term" value="P:fatty acid metabolic process"/>
    <property type="evidence" value="ECO:0007669"/>
    <property type="project" value="TreeGrafter"/>
</dbReference>
<feature type="domain" description="AMP-dependent synthetase/ligase" evidence="1">
    <location>
        <begin position="62"/>
        <end position="255"/>
    </location>
</feature>
<name>A0AAD1KQP3_9ACTN</name>
<reference evidence="3" key="1">
    <citation type="submission" date="2021-06" db="EMBL/GenBank/DDBJ databases">
        <title>Genome sequence of Cutibacterium modestum strain KB17-24694.</title>
        <authorList>
            <person name="Dekio I."/>
            <person name="Asahina A."/>
            <person name="Nishida M."/>
        </authorList>
    </citation>
    <scope>NUCLEOTIDE SEQUENCE</scope>
    <source>
        <strain evidence="3">KB17-24694</strain>
    </source>
</reference>
<dbReference type="SUPFAM" id="SSF56801">
    <property type="entry name" value="Acetyl-CoA synthetase-like"/>
    <property type="match status" value="1"/>
</dbReference>
<evidence type="ECO:0000313" key="4">
    <source>
        <dbReference type="Proteomes" id="UP000825072"/>
    </source>
</evidence>